<dbReference type="InterPro" id="IPR006311">
    <property type="entry name" value="TAT_signal"/>
</dbReference>
<dbReference type="PANTHER" id="PTHR43737:SF1">
    <property type="entry name" value="DUF1501 DOMAIN-CONTAINING PROTEIN"/>
    <property type="match status" value="1"/>
</dbReference>
<protein>
    <submittedName>
        <fullName evidence="1">DUF1501 domain-containing protein</fullName>
    </submittedName>
</protein>
<accession>A0A432MPS3</accession>
<dbReference type="EMBL" id="RYZH01000003">
    <property type="protein sequence ID" value="RUL89330.1"/>
    <property type="molecule type" value="Genomic_DNA"/>
</dbReference>
<gene>
    <name evidence="1" type="ORF">TsocGM_02645</name>
</gene>
<proteinExistence type="predicted"/>
<dbReference type="Gene3D" id="3.40.720.10">
    <property type="entry name" value="Alkaline Phosphatase, subunit A"/>
    <property type="match status" value="1"/>
</dbReference>
<dbReference type="AlphaFoldDB" id="A0A432MPS3"/>
<dbReference type="RefSeq" id="WP_126723766.1">
    <property type="nucleotide sequence ID" value="NZ_RYZH01000003.1"/>
</dbReference>
<organism evidence="1 2">
    <name type="scientific">Tautonia sociabilis</name>
    <dbReference type="NCBI Taxonomy" id="2080755"/>
    <lineage>
        <taxon>Bacteria</taxon>
        <taxon>Pseudomonadati</taxon>
        <taxon>Planctomycetota</taxon>
        <taxon>Planctomycetia</taxon>
        <taxon>Isosphaerales</taxon>
        <taxon>Isosphaeraceae</taxon>
        <taxon>Tautonia</taxon>
    </lineage>
</organism>
<evidence type="ECO:0000313" key="2">
    <source>
        <dbReference type="Proteomes" id="UP000280296"/>
    </source>
</evidence>
<dbReference type="InterPro" id="IPR010869">
    <property type="entry name" value="DUF1501"/>
</dbReference>
<name>A0A432MPS3_9BACT</name>
<sequence length="484" mass="53122">MTDLPPLLRSTRRHFFERCGIGLGSMALGSILGGNAPARDVGRSRSNDPLAPRPGHLEPRAKRVIYLFMAGGPSQLELFDHKPELQRLHNQPIPSSYLEGKRFAFMDTFAKEPPRLLGTRRAFARHGDSGAWVSECLPHTARVADDLTFVKSVWTEPVNHAPAKLYMNSGTTQFGRPSMGAWLTYGIGSEADDLPGFVVLQSGPRGPRGGSVLWGSGFLPTAYQGVPFRNGPEPILDLSRPEGVSPADQAATLDAIGDLNRRRLDSTGDPEIATRIASYEMAFRMQTSAPELIDLSGESKATLDLYGVEPGVPSFATNCLLARRLVERGTRFVQLYHTNWDHHGGPTENLEDSLDTVCRDVDRACAALVTDLKARGLLQDTLVIWGGEFGRTPMGEVREKIGRNHHPDAFTMWMAGGGVKPGLTLGETDEFGFSGIEDRVHVHDLQATILHLLGLDHTRLTYRFQGRDFRLTDVGGRVVEKLLA</sequence>
<dbReference type="PANTHER" id="PTHR43737">
    <property type="entry name" value="BLL7424 PROTEIN"/>
    <property type="match status" value="1"/>
</dbReference>
<keyword evidence="2" id="KW-1185">Reference proteome</keyword>
<reference evidence="1 2" key="1">
    <citation type="submission" date="2018-12" db="EMBL/GenBank/DDBJ databases">
        <authorList>
            <person name="Toschakov S.V."/>
        </authorList>
    </citation>
    <scope>NUCLEOTIDE SEQUENCE [LARGE SCALE GENOMIC DNA]</scope>
    <source>
        <strain evidence="1 2">GM2012</strain>
    </source>
</reference>
<evidence type="ECO:0000313" key="1">
    <source>
        <dbReference type="EMBL" id="RUL89330.1"/>
    </source>
</evidence>
<dbReference type="InterPro" id="IPR017850">
    <property type="entry name" value="Alkaline_phosphatase_core_sf"/>
</dbReference>
<dbReference type="SUPFAM" id="SSF53649">
    <property type="entry name" value="Alkaline phosphatase-like"/>
    <property type="match status" value="1"/>
</dbReference>
<comment type="caution">
    <text evidence="1">The sequence shown here is derived from an EMBL/GenBank/DDBJ whole genome shotgun (WGS) entry which is preliminary data.</text>
</comment>
<dbReference type="Pfam" id="PF07394">
    <property type="entry name" value="DUF1501"/>
    <property type="match status" value="1"/>
</dbReference>
<dbReference type="Proteomes" id="UP000280296">
    <property type="component" value="Unassembled WGS sequence"/>
</dbReference>
<dbReference type="OrthoDB" id="127333at2"/>
<reference evidence="1 2" key="2">
    <citation type="submission" date="2019-01" db="EMBL/GenBank/DDBJ databases">
        <title>Tautonia sociabilis, a novel thermotolerant planctomycete of Isosphaeraceae family, isolated from a 4000 m deep subterranean habitat.</title>
        <authorList>
            <person name="Kovaleva O.L."/>
            <person name="Elcheninov A.G."/>
            <person name="Van Heerden E."/>
            <person name="Toshchakov S.V."/>
            <person name="Novikov A."/>
            <person name="Bonch-Osmolovskaya E.A."/>
            <person name="Kublanov I.V."/>
        </authorList>
    </citation>
    <scope>NUCLEOTIDE SEQUENCE [LARGE SCALE GENOMIC DNA]</scope>
    <source>
        <strain evidence="1 2">GM2012</strain>
    </source>
</reference>
<dbReference type="PROSITE" id="PS51318">
    <property type="entry name" value="TAT"/>
    <property type="match status" value="1"/>
</dbReference>